<dbReference type="Pfam" id="PF06739">
    <property type="entry name" value="SBBP"/>
    <property type="match status" value="7"/>
</dbReference>
<proteinExistence type="predicted"/>
<dbReference type="Gene3D" id="2.120.10.30">
    <property type="entry name" value="TolB, C-terminal domain"/>
    <property type="match status" value="1"/>
</dbReference>
<feature type="domain" description="DUF7948" evidence="1">
    <location>
        <begin position="32"/>
        <end position="258"/>
    </location>
</feature>
<sequence length="725" mass="76785">MSPIVTKYPQSGLSTEQERHILDSLANQSQTFIPNVGQVATPANFYTRGAGYGFYFTPETVNMAFIERPAKQAKLDRHHRRFRADDAQPETEQARQGMALSLRFIGSNPSANITARKEEPGTINFFIGNDPAKWRTNLHSYAEIVYPELWPNIDMVFRNTGGVLKYEFIIQPGANLNNIRLTYDGADNLSPDADGNLLIHTPMGILTEQCPVSYQPDGEQQLPVATEFTLECQPNGSLAFGFTVGAGYDPRYPLVIDPGLVYSTYLGGDNNYDEGFGIVIDTSGNAYVTGLTESTDFPTTPGAFQTSLKGFADAFVTKLNPAGSALVYSTYLGGDNNFDEGLGIAVDTSGNAYVTGLTESTDFPTTPGAFQTSLKGFEDGFITKLNPTGSALVYSTYLGGSSFDRSLGIAVDTSGSAYVTGFAQSTDFPTTPGAFQISFKGVLDIFITKLNPTGSALVYSTYLGGSNFDEGFGIAIDTSGNAYVTGFTQSTDFPTTLGAFQTSLKGFEDGFVTKLNSTGSALVYSTYLGGNSTDEGFGIAVDTSENAYITGLTQSTDFPTTPGAFQTSLKGISDVFVTKLDPAGATPVYSTYLGGSSNDEGNGIAVDTSGNAYITGFTSSTDFPTTPDAFQTSLKGAIDTFVSKLNPAGSALLYSTYLGGSNSDASSGIAADTSGNAYVTGLTQSTDFPTTPGAFQTSLQAGHNAFVAKVQTSPNDAMRFLGFKV</sequence>
<dbReference type="InterPro" id="IPR010620">
    <property type="entry name" value="SBBP_repeat"/>
</dbReference>
<protein>
    <submittedName>
        <fullName evidence="2">SBBP repeat-containing protein</fullName>
    </submittedName>
</protein>
<dbReference type="PANTHER" id="PTHR35580:SF1">
    <property type="entry name" value="PHYTASE-LIKE DOMAIN-CONTAINING PROTEIN"/>
    <property type="match status" value="1"/>
</dbReference>
<name>A0ABS8I0J2_9FIRM</name>
<comment type="caution">
    <text evidence="2">The sequence shown here is derived from an EMBL/GenBank/DDBJ whole genome shotgun (WGS) entry which is preliminary data.</text>
</comment>
<evidence type="ECO:0000313" key="3">
    <source>
        <dbReference type="Proteomes" id="UP001165492"/>
    </source>
</evidence>
<gene>
    <name evidence="2" type="ORF">LMF89_23615</name>
</gene>
<organism evidence="2 3">
    <name type="scientific">Pelosinus baikalensis</name>
    <dbReference type="NCBI Taxonomy" id="2892015"/>
    <lineage>
        <taxon>Bacteria</taxon>
        <taxon>Bacillati</taxon>
        <taxon>Bacillota</taxon>
        <taxon>Negativicutes</taxon>
        <taxon>Selenomonadales</taxon>
        <taxon>Sporomusaceae</taxon>
        <taxon>Pelosinus</taxon>
    </lineage>
</organism>
<reference evidence="2" key="1">
    <citation type="submission" date="2021-11" db="EMBL/GenBank/DDBJ databases">
        <title>Description of a new species Pelosinus isolated from the bottom sediments of Lake Baikal.</title>
        <authorList>
            <person name="Zakharyuk A."/>
        </authorList>
    </citation>
    <scope>NUCLEOTIDE SEQUENCE</scope>
    <source>
        <strain evidence="2">Bkl1</strain>
    </source>
</reference>
<keyword evidence="3" id="KW-1185">Reference proteome</keyword>
<dbReference type="Pfam" id="PF25778">
    <property type="entry name" value="DUF7948"/>
    <property type="match status" value="1"/>
</dbReference>
<dbReference type="InterPro" id="IPR011042">
    <property type="entry name" value="6-blade_b-propeller_TolB-like"/>
</dbReference>
<dbReference type="InterPro" id="IPR057708">
    <property type="entry name" value="DUF7948"/>
</dbReference>
<dbReference type="SUPFAM" id="SSF101898">
    <property type="entry name" value="NHL repeat"/>
    <property type="match status" value="1"/>
</dbReference>
<evidence type="ECO:0000259" key="1">
    <source>
        <dbReference type="Pfam" id="PF25778"/>
    </source>
</evidence>
<dbReference type="InterPro" id="IPR052918">
    <property type="entry name" value="Motility_Chemotaxis_Reg"/>
</dbReference>
<dbReference type="Proteomes" id="UP001165492">
    <property type="component" value="Unassembled WGS sequence"/>
</dbReference>
<dbReference type="RefSeq" id="WP_229537190.1">
    <property type="nucleotide sequence ID" value="NZ_JAJHJB010000059.1"/>
</dbReference>
<dbReference type="PANTHER" id="PTHR35580">
    <property type="entry name" value="CELL SURFACE GLYCOPROTEIN (S-LAYER PROTEIN)-LIKE PROTEIN"/>
    <property type="match status" value="1"/>
</dbReference>
<evidence type="ECO:0000313" key="2">
    <source>
        <dbReference type="EMBL" id="MCC5468329.1"/>
    </source>
</evidence>
<dbReference type="EMBL" id="JAJHJB010000059">
    <property type="protein sequence ID" value="MCC5468329.1"/>
    <property type="molecule type" value="Genomic_DNA"/>
</dbReference>
<accession>A0ABS8I0J2</accession>